<protein>
    <submittedName>
        <fullName evidence="2">Uncharacterized protein</fullName>
    </submittedName>
</protein>
<proteinExistence type="predicted"/>
<reference evidence="2 3" key="2">
    <citation type="submission" date="2020-03" db="EMBL/GenBank/DDBJ databases">
        <authorList>
            <person name="Ichikawa N."/>
            <person name="Kimura A."/>
            <person name="Kitahashi Y."/>
            <person name="Uohara A."/>
        </authorList>
    </citation>
    <scope>NUCLEOTIDE SEQUENCE [LARGE SCALE GENOMIC DNA]</scope>
    <source>
        <strain evidence="2 3">NBRC 107702</strain>
    </source>
</reference>
<reference evidence="2 3" key="1">
    <citation type="submission" date="2020-03" db="EMBL/GenBank/DDBJ databases">
        <title>Whole genome shotgun sequence of Phytohabitans flavus NBRC 107702.</title>
        <authorList>
            <person name="Komaki H."/>
            <person name="Tamura T."/>
        </authorList>
    </citation>
    <scope>NUCLEOTIDE SEQUENCE [LARGE SCALE GENOMIC DNA]</scope>
    <source>
        <strain evidence="2 3">NBRC 107702</strain>
    </source>
</reference>
<keyword evidence="1" id="KW-0812">Transmembrane</keyword>
<evidence type="ECO:0000256" key="1">
    <source>
        <dbReference type="SAM" id="Phobius"/>
    </source>
</evidence>
<dbReference type="RefSeq" id="WP_173035205.1">
    <property type="nucleotide sequence ID" value="NZ_AP022870.1"/>
</dbReference>
<keyword evidence="1" id="KW-1133">Transmembrane helix</keyword>
<name>A0A6F8XNR5_9ACTN</name>
<sequence>MGRDVVVPLTVALVSGLVSFLTGVMLTRHRARVDAQQQYQLQARQRLYEAVGPLRFQLVVACREVASRVESLHKRRYRTAIDGYFGQNTLYRLLRPLALAELIERQTNYVDFSVDRASLVLLRFRAASYDALTGGGPVFHGLPLDWTKEAQHVFAGRLQHAATLLVIEIEDQPPRCARFDEFPALLQAARQADPTGGMARLAALVDGTSPGRDPVFWCRLVAYGYVANWLLSIEGRAAGYNPVPYPVTNMLSMANIAELSAIAEDMPRRLESMIEATPGESTASRSRRW</sequence>
<dbReference type="AlphaFoldDB" id="A0A6F8XNR5"/>
<keyword evidence="1" id="KW-0472">Membrane</keyword>
<evidence type="ECO:0000313" key="3">
    <source>
        <dbReference type="Proteomes" id="UP000502508"/>
    </source>
</evidence>
<gene>
    <name evidence="2" type="ORF">Pflav_018180</name>
</gene>
<feature type="transmembrane region" description="Helical" evidence="1">
    <location>
        <begin position="6"/>
        <end position="26"/>
    </location>
</feature>
<dbReference type="KEGG" id="pfla:Pflav_018180"/>
<dbReference type="EMBL" id="AP022870">
    <property type="protein sequence ID" value="BCB75408.1"/>
    <property type="molecule type" value="Genomic_DNA"/>
</dbReference>
<evidence type="ECO:0000313" key="2">
    <source>
        <dbReference type="EMBL" id="BCB75408.1"/>
    </source>
</evidence>
<organism evidence="2 3">
    <name type="scientific">Phytohabitans flavus</name>
    <dbReference type="NCBI Taxonomy" id="1076124"/>
    <lineage>
        <taxon>Bacteria</taxon>
        <taxon>Bacillati</taxon>
        <taxon>Actinomycetota</taxon>
        <taxon>Actinomycetes</taxon>
        <taxon>Micromonosporales</taxon>
        <taxon>Micromonosporaceae</taxon>
    </lineage>
</organism>
<accession>A0A6F8XNR5</accession>
<keyword evidence="3" id="KW-1185">Reference proteome</keyword>
<dbReference type="Proteomes" id="UP000502508">
    <property type="component" value="Chromosome"/>
</dbReference>